<accession>A0A2G9U855</accession>
<keyword evidence="2" id="KW-1185">Reference proteome</keyword>
<dbReference type="AlphaFoldDB" id="A0A2G9U855"/>
<dbReference type="EMBL" id="KZ348307">
    <property type="protein sequence ID" value="PIO66374.1"/>
    <property type="molecule type" value="Genomic_DNA"/>
</dbReference>
<dbReference type="InterPro" id="IPR011012">
    <property type="entry name" value="Longin-like_dom_sf"/>
</dbReference>
<dbReference type="Gene3D" id="3.30.450.60">
    <property type="match status" value="1"/>
</dbReference>
<dbReference type="Proteomes" id="UP000230423">
    <property type="component" value="Unassembled WGS sequence"/>
</dbReference>
<proteinExistence type="predicted"/>
<organism evidence="1 2">
    <name type="scientific">Teladorsagia circumcincta</name>
    <name type="common">Brown stomach worm</name>
    <name type="synonym">Ostertagia circumcincta</name>
    <dbReference type="NCBI Taxonomy" id="45464"/>
    <lineage>
        <taxon>Eukaryota</taxon>
        <taxon>Metazoa</taxon>
        <taxon>Ecdysozoa</taxon>
        <taxon>Nematoda</taxon>
        <taxon>Chromadorea</taxon>
        <taxon>Rhabditida</taxon>
        <taxon>Rhabditina</taxon>
        <taxon>Rhabditomorpha</taxon>
        <taxon>Strongyloidea</taxon>
        <taxon>Trichostrongylidae</taxon>
        <taxon>Teladorsagia</taxon>
    </lineage>
</organism>
<evidence type="ECO:0000313" key="2">
    <source>
        <dbReference type="Proteomes" id="UP000230423"/>
    </source>
</evidence>
<sequence>MRLLEAGFTDRWTPYRPYAEEDNSDAKLEHVVRTFANLKHTQTPYYTGSLLQVIVSRNYRGDVEMSCIERFMPLLVEKEDEGIHSPVFCEYFKDLEEESVRDNFVVIYELFDEMMDFGYPQTTESRILQE</sequence>
<evidence type="ECO:0000313" key="1">
    <source>
        <dbReference type="EMBL" id="PIO66374.1"/>
    </source>
</evidence>
<name>A0A2G9U855_TELCI</name>
<dbReference type="InterPro" id="IPR050431">
    <property type="entry name" value="Adaptor_comp_med_subunit"/>
</dbReference>
<gene>
    <name evidence="1" type="ORF">TELCIR_11916</name>
</gene>
<reference evidence="1 2" key="1">
    <citation type="submission" date="2015-09" db="EMBL/GenBank/DDBJ databases">
        <title>Draft genome of the parasitic nematode Teladorsagia circumcincta isolate WARC Sus (inbred).</title>
        <authorList>
            <person name="Mitreva M."/>
        </authorList>
    </citation>
    <scope>NUCLEOTIDE SEQUENCE [LARGE SCALE GENOMIC DNA]</scope>
    <source>
        <strain evidence="1 2">S</strain>
    </source>
</reference>
<dbReference type="OrthoDB" id="10259133at2759"/>
<dbReference type="PANTHER" id="PTHR10529">
    <property type="entry name" value="AP COMPLEX SUBUNIT MU"/>
    <property type="match status" value="1"/>
</dbReference>
<dbReference type="SUPFAM" id="SSF64356">
    <property type="entry name" value="SNARE-like"/>
    <property type="match status" value="1"/>
</dbReference>
<protein>
    <submittedName>
        <fullName evidence="1">Uncharacterized protein</fullName>
    </submittedName>
</protein>